<reference evidence="4" key="1">
    <citation type="journal article" date="2012" name="Science">
        <title>The Paleozoic origin of enzymatic lignin decomposition reconstructed from 31 fungal genomes.</title>
        <authorList>
            <person name="Floudas D."/>
            <person name="Binder M."/>
            <person name="Riley R."/>
            <person name="Barry K."/>
            <person name="Blanchette R.A."/>
            <person name="Henrissat B."/>
            <person name="Martinez A.T."/>
            <person name="Otillar R."/>
            <person name="Spatafora J.W."/>
            <person name="Yadav J.S."/>
            <person name="Aerts A."/>
            <person name="Benoit I."/>
            <person name="Boyd A."/>
            <person name="Carlson A."/>
            <person name="Copeland A."/>
            <person name="Coutinho P.M."/>
            <person name="de Vries R.P."/>
            <person name="Ferreira P."/>
            <person name="Findley K."/>
            <person name="Foster B."/>
            <person name="Gaskell J."/>
            <person name="Glotzer D."/>
            <person name="Gorecki P."/>
            <person name="Heitman J."/>
            <person name="Hesse C."/>
            <person name="Hori C."/>
            <person name="Igarashi K."/>
            <person name="Jurgens J.A."/>
            <person name="Kallen N."/>
            <person name="Kersten P."/>
            <person name="Kohler A."/>
            <person name="Kuees U."/>
            <person name="Kumar T.K.A."/>
            <person name="Kuo A."/>
            <person name="LaButti K."/>
            <person name="Larrondo L.F."/>
            <person name="Lindquist E."/>
            <person name="Ling A."/>
            <person name="Lombard V."/>
            <person name="Lucas S."/>
            <person name="Lundell T."/>
            <person name="Martin R."/>
            <person name="McLaughlin D.J."/>
            <person name="Morgenstern I."/>
            <person name="Morin E."/>
            <person name="Murat C."/>
            <person name="Nagy L.G."/>
            <person name="Nolan M."/>
            <person name="Ohm R.A."/>
            <person name="Patyshakuliyeva A."/>
            <person name="Rokas A."/>
            <person name="Ruiz-Duenas F.J."/>
            <person name="Sabat G."/>
            <person name="Salamov A."/>
            <person name="Samejima M."/>
            <person name="Schmutz J."/>
            <person name="Slot J.C."/>
            <person name="St John F."/>
            <person name="Stenlid J."/>
            <person name="Sun H."/>
            <person name="Sun S."/>
            <person name="Syed K."/>
            <person name="Tsang A."/>
            <person name="Wiebenga A."/>
            <person name="Young D."/>
            <person name="Pisabarro A."/>
            <person name="Eastwood D.C."/>
            <person name="Martin F."/>
            <person name="Cullen D."/>
            <person name="Grigoriev I.V."/>
            <person name="Hibbett D.S."/>
        </authorList>
    </citation>
    <scope>NUCLEOTIDE SEQUENCE [LARGE SCALE GENOMIC DNA]</scope>
    <source>
        <strain evidence="4">HHB-11173 SS5</strain>
    </source>
</reference>
<evidence type="ECO:0000313" key="4">
    <source>
        <dbReference type="Proteomes" id="UP000054196"/>
    </source>
</evidence>
<evidence type="ECO:0000259" key="2">
    <source>
        <dbReference type="Pfam" id="PF20703"/>
    </source>
</evidence>
<dbReference type="InterPro" id="IPR011990">
    <property type="entry name" value="TPR-like_helical_dom_sf"/>
</dbReference>
<dbReference type="GeneID" id="18880219"/>
<dbReference type="PANTHER" id="PTHR47691">
    <property type="entry name" value="REGULATOR-RELATED"/>
    <property type="match status" value="1"/>
</dbReference>
<dbReference type="GO" id="GO:0043531">
    <property type="term" value="F:ADP binding"/>
    <property type="evidence" value="ECO:0007669"/>
    <property type="project" value="InterPro"/>
</dbReference>
<feature type="repeat" description="TPR" evidence="1">
    <location>
        <begin position="654"/>
        <end position="687"/>
    </location>
</feature>
<evidence type="ECO:0000256" key="1">
    <source>
        <dbReference type="PROSITE-ProRule" id="PRU00339"/>
    </source>
</evidence>
<dbReference type="KEGG" id="psq:PUNSTDRAFT_139027"/>
<name>R7S421_PUNST</name>
<feature type="domain" description="Novel STAND NTPase 1" evidence="2">
    <location>
        <begin position="193"/>
        <end position="331"/>
    </location>
</feature>
<dbReference type="eggNOG" id="KOG1130">
    <property type="taxonomic scope" value="Eukaryota"/>
</dbReference>
<dbReference type="SUPFAM" id="SSF52540">
    <property type="entry name" value="P-loop containing nucleoside triphosphate hydrolases"/>
    <property type="match status" value="1"/>
</dbReference>
<dbReference type="HOGENOM" id="CLU_006580_0_0_1"/>
<dbReference type="OrthoDB" id="431454at2759"/>
<dbReference type="InterPro" id="IPR019734">
    <property type="entry name" value="TPR_rpt"/>
</dbReference>
<dbReference type="PRINTS" id="PR00364">
    <property type="entry name" value="DISEASERSIST"/>
</dbReference>
<dbReference type="eggNOG" id="KOG4658">
    <property type="taxonomic scope" value="Eukaryota"/>
</dbReference>
<evidence type="ECO:0000313" key="3">
    <source>
        <dbReference type="EMBL" id="EIN03986.1"/>
    </source>
</evidence>
<dbReference type="GO" id="GO:0007166">
    <property type="term" value="P:cell surface receptor signaling pathway"/>
    <property type="evidence" value="ECO:0007669"/>
    <property type="project" value="InterPro"/>
</dbReference>
<dbReference type="Gene3D" id="1.25.40.10">
    <property type="entry name" value="Tetratricopeptide repeat domain"/>
    <property type="match status" value="2"/>
</dbReference>
<dbReference type="PANTHER" id="PTHR47691:SF3">
    <property type="entry name" value="HTH-TYPE TRANSCRIPTIONAL REGULATOR RV0890C-RELATED"/>
    <property type="match status" value="1"/>
</dbReference>
<dbReference type="InterPro" id="IPR036537">
    <property type="entry name" value="Adaptor_Cbl_N_dom_sf"/>
</dbReference>
<dbReference type="InterPro" id="IPR027417">
    <property type="entry name" value="P-loop_NTPase"/>
</dbReference>
<dbReference type="Proteomes" id="UP000054196">
    <property type="component" value="Unassembled WGS sequence"/>
</dbReference>
<gene>
    <name evidence="3" type="ORF">PUNSTDRAFT_139027</name>
</gene>
<keyword evidence="4" id="KW-1185">Reference proteome</keyword>
<dbReference type="CDD" id="cd21037">
    <property type="entry name" value="MLKL_NTD"/>
    <property type="match status" value="1"/>
</dbReference>
<dbReference type="AlphaFoldDB" id="R7S421"/>
<dbReference type="PROSITE" id="PS50005">
    <property type="entry name" value="TPR"/>
    <property type="match status" value="1"/>
</dbReference>
<dbReference type="Gene3D" id="3.40.50.300">
    <property type="entry name" value="P-loop containing nucleotide triphosphate hydrolases"/>
    <property type="match status" value="1"/>
</dbReference>
<dbReference type="RefSeq" id="XP_007388775.1">
    <property type="nucleotide sequence ID" value="XM_007388713.1"/>
</dbReference>
<dbReference type="SMART" id="SM00028">
    <property type="entry name" value="TPR"/>
    <property type="match status" value="6"/>
</dbReference>
<dbReference type="InterPro" id="IPR059179">
    <property type="entry name" value="MLKL-like_MCAfunc"/>
</dbReference>
<proteinExistence type="predicted"/>
<keyword evidence="1" id="KW-0802">TPR repeat</keyword>
<accession>R7S421</accession>
<sequence>MEHPEGLKWKRFDAALEHSKTVLSVLGAISDGLVMCEPLKGAVGLAKEVVAMIEKVRKNQKACTELARRIGALIFVILNELGGKKEEEVPDHLRSYLGNLARTLTDIKQGLIPLKLHKEFSFASFGSALLRRESVAEQLSGYNSQIDHAAQEFMIATLTNLTLGMNKLHIAQTSTSAIPRIQISSVVPTPPIYFYGRDDVVEDAVGKLSDKERPHIALLGTGGIGKTSVALALLDHQAIKSRNRCCFVPCDSLLTASELVQAIVQVLGGSSSSGGDPMEKLASLLNVGSVVLALDNFESPWDSGGTQTELTEVLRMLAASPNVRLIVTMRGNSPPAKGDVRWSPISLNPLSPDDAMKLFCSVNREITENEKPDLDLLLDKCGGLPLAIKLLASVKGDLPCSSLLHRWERQSTDILKAEHDSPTRLTSVDVSISLSLDSKRMKGVPEAIALLGVICCLPDGVQGGIDQLIKMNLGLKDVDTALATVLAASLAFRASNGSVKVLSPIRQYMLKHHPPSASLYDQLLQHYIRLADKYGDLGPNDIGFTEACAVLLPEVGNITYIFKQELLRAQAGTRGVARAAFKFTNFQLWTRPSTDLIDDLLSRWPDCGLNVGRREGLVRRARLRQRTNDYSAAKADLEYALAESTAVADQNMVARCFQTLGDVHRMQGEYPQAIEKLTRAHDVSSEIGDRQSVAFCLSSLGEIHRMQNEYPQAIEKLTRAHDVSSEIGDRQGLAHCLSSWGEIHRMQNEYPQAIEKLTLAHEMSSEIGDRQGVAFCLSSLGHIHSMQGEYPQAIEKLTLAHDLYFEIEDRIGAAGALQSLGEIDRIQEQYDQSAEKLGRALALASSIGHRYEIAWCHVYMGLLDRDRRRYAEAVGHITTAWSLLTQIGREGNAEYCSDLLREILELMAE</sequence>
<protein>
    <submittedName>
        <fullName evidence="3">TPR-like protein</fullName>
    </submittedName>
</protein>
<dbReference type="OMA" id="HACAIAN"/>
<organism evidence="3 4">
    <name type="scientific">Punctularia strigosozonata (strain HHB-11173)</name>
    <name type="common">White-rot fungus</name>
    <dbReference type="NCBI Taxonomy" id="741275"/>
    <lineage>
        <taxon>Eukaryota</taxon>
        <taxon>Fungi</taxon>
        <taxon>Dikarya</taxon>
        <taxon>Basidiomycota</taxon>
        <taxon>Agaricomycotina</taxon>
        <taxon>Agaricomycetes</taxon>
        <taxon>Corticiales</taxon>
        <taxon>Punctulariaceae</taxon>
        <taxon>Punctularia</taxon>
    </lineage>
</organism>
<dbReference type="SUPFAM" id="SSF48452">
    <property type="entry name" value="TPR-like"/>
    <property type="match status" value="2"/>
</dbReference>
<dbReference type="Gene3D" id="1.20.930.20">
    <property type="entry name" value="Adaptor protein Cbl, N-terminal domain"/>
    <property type="match status" value="1"/>
</dbReference>
<dbReference type="EMBL" id="JH687557">
    <property type="protein sequence ID" value="EIN03986.1"/>
    <property type="molecule type" value="Genomic_DNA"/>
</dbReference>
<dbReference type="Pfam" id="PF13424">
    <property type="entry name" value="TPR_12"/>
    <property type="match status" value="2"/>
</dbReference>
<dbReference type="InterPro" id="IPR049052">
    <property type="entry name" value="nSTAND1"/>
</dbReference>
<dbReference type="Pfam" id="PF20703">
    <property type="entry name" value="nSTAND1"/>
    <property type="match status" value="1"/>
</dbReference>